<dbReference type="PRINTS" id="PR00725">
    <property type="entry name" value="DADACBPTASE1"/>
</dbReference>
<evidence type="ECO:0000256" key="5">
    <source>
        <dbReference type="ARBA" id="ARBA00022984"/>
    </source>
</evidence>
<name>A0A934NH01_9BACT</name>
<dbReference type="Pfam" id="PF00768">
    <property type="entry name" value="Peptidase_S11"/>
    <property type="match status" value="1"/>
</dbReference>
<feature type="active site" description="Proton acceptor" evidence="7">
    <location>
        <position position="23"/>
    </location>
</feature>
<keyword evidence="3" id="KW-0378">Hydrolase</keyword>
<dbReference type="PANTHER" id="PTHR21581">
    <property type="entry name" value="D-ALANYL-D-ALANINE CARBOXYPEPTIDASE"/>
    <property type="match status" value="1"/>
</dbReference>
<dbReference type="AlphaFoldDB" id="A0A934NH01"/>
<evidence type="ECO:0000259" key="10">
    <source>
        <dbReference type="Pfam" id="PF00768"/>
    </source>
</evidence>
<gene>
    <name evidence="11" type="ORF">JF888_06645</name>
</gene>
<keyword evidence="2" id="KW-0732">Signal</keyword>
<evidence type="ECO:0000256" key="3">
    <source>
        <dbReference type="ARBA" id="ARBA00022801"/>
    </source>
</evidence>
<comment type="similarity">
    <text evidence="1 9">Belongs to the peptidase S11 family.</text>
</comment>
<dbReference type="GO" id="GO:0009252">
    <property type="term" value="P:peptidoglycan biosynthetic process"/>
    <property type="evidence" value="ECO:0007669"/>
    <property type="project" value="UniProtKB-KW"/>
</dbReference>
<evidence type="ECO:0000313" key="11">
    <source>
        <dbReference type="EMBL" id="MBJ7602857.1"/>
    </source>
</evidence>
<accession>A0A934NH01</accession>
<feature type="binding site" evidence="8">
    <location>
        <position position="187"/>
    </location>
    <ligand>
        <name>substrate</name>
    </ligand>
</feature>
<keyword evidence="11" id="KW-0121">Carboxypeptidase</keyword>
<dbReference type="InterPro" id="IPR001967">
    <property type="entry name" value="Peptidase_S11_N"/>
</dbReference>
<dbReference type="RefSeq" id="WP_338177894.1">
    <property type="nucleotide sequence ID" value="NZ_JAEKNQ010000025.1"/>
</dbReference>
<dbReference type="GO" id="GO:0009002">
    <property type="term" value="F:serine-type D-Ala-D-Ala carboxypeptidase activity"/>
    <property type="evidence" value="ECO:0007669"/>
    <property type="project" value="InterPro"/>
</dbReference>
<evidence type="ECO:0000256" key="6">
    <source>
        <dbReference type="ARBA" id="ARBA00023316"/>
    </source>
</evidence>
<evidence type="ECO:0000256" key="8">
    <source>
        <dbReference type="PIRSR" id="PIRSR618044-2"/>
    </source>
</evidence>
<dbReference type="InterPro" id="IPR018044">
    <property type="entry name" value="Peptidase_S11"/>
</dbReference>
<comment type="caution">
    <text evidence="11">The sequence shown here is derived from an EMBL/GenBank/DDBJ whole genome shotgun (WGS) entry which is preliminary data.</text>
</comment>
<dbReference type="SUPFAM" id="SSF56601">
    <property type="entry name" value="beta-lactamase/transpeptidase-like"/>
    <property type="match status" value="1"/>
</dbReference>
<organism evidence="11 12">
    <name type="scientific">Candidatus Dormiibacter inghamiae</name>
    <dbReference type="NCBI Taxonomy" id="3127013"/>
    <lineage>
        <taxon>Bacteria</taxon>
        <taxon>Bacillati</taxon>
        <taxon>Candidatus Dormiibacterota</taxon>
        <taxon>Candidatus Dormibacteria</taxon>
        <taxon>Candidatus Dormibacterales</taxon>
        <taxon>Candidatus Dormibacteraceae</taxon>
        <taxon>Candidatus Dormiibacter</taxon>
    </lineage>
</organism>
<dbReference type="Proteomes" id="UP000620075">
    <property type="component" value="Unassembled WGS sequence"/>
</dbReference>
<sequence>MEGAGLLAATPNAHPQPIASVAKVMTALVVLQEKPLAAGEAGPLLQIGDQEVREYADAKANGESVVAVKQGEQLTERQALEGLLLPSGNNLAVLLSRWVAGSSQAFLANMNSTAAALGLRETKFADVSGFDPGTVSTPSDLVKLGLAAMKNPAFGDVVGQPQADLPVAGTVYNVNYAIGQDGITGIKTGTTPEAGAVYLFSGTTELEGRKLVVVGVVQGQSALPDALTAGRTVLKAAKAAITVQTVVSQDQVIGHYHVPWQGDVDVVAKQEMRLPLLRGSPVRYRLKGRRLTGAAPAGSDAGSLEVTVADAPGLVAVRQQVPLATAEEVTEPSPYWRLTRTS</sequence>
<evidence type="ECO:0000256" key="2">
    <source>
        <dbReference type="ARBA" id="ARBA00022729"/>
    </source>
</evidence>
<dbReference type="GO" id="GO:0071555">
    <property type="term" value="P:cell wall organization"/>
    <property type="evidence" value="ECO:0007669"/>
    <property type="project" value="UniProtKB-KW"/>
</dbReference>
<dbReference type="Gene3D" id="3.40.710.10">
    <property type="entry name" value="DD-peptidase/beta-lactamase superfamily"/>
    <property type="match status" value="1"/>
</dbReference>
<evidence type="ECO:0000256" key="7">
    <source>
        <dbReference type="PIRSR" id="PIRSR618044-1"/>
    </source>
</evidence>
<dbReference type="InterPro" id="IPR012338">
    <property type="entry name" value="Beta-lactam/transpept-like"/>
</dbReference>
<proteinExistence type="inferred from homology"/>
<protein>
    <submittedName>
        <fullName evidence="11">D-alanyl-D-alanine carboxypeptidase</fullName>
    </submittedName>
</protein>
<keyword evidence="11" id="KW-0645">Protease</keyword>
<evidence type="ECO:0000256" key="1">
    <source>
        <dbReference type="ARBA" id="ARBA00007164"/>
    </source>
</evidence>
<evidence type="ECO:0000313" key="12">
    <source>
        <dbReference type="Proteomes" id="UP000620075"/>
    </source>
</evidence>
<dbReference type="EMBL" id="JAEKNQ010000025">
    <property type="protein sequence ID" value="MBJ7602857.1"/>
    <property type="molecule type" value="Genomic_DNA"/>
</dbReference>
<evidence type="ECO:0000256" key="9">
    <source>
        <dbReference type="RuleBase" id="RU004016"/>
    </source>
</evidence>
<dbReference type="GO" id="GO:0008360">
    <property type="term" value="P:regulation of cell shape"/>
    <property type="evidence" value="ECO:0007669"/>
    <property type="project" value="UniProtKB-KW"/>
</dbReference>
<keyword evidence="4" id="KW-0133">Cell shape</keyword>
<dbReference type="PANTHER" id="PTHR21581:SF33">
    <property type="entry name" value="D-ALANYL-D-ALANINE CARBOXYPEPTIDASE DACB"/>
    <property type="match status" value="1"/>
</dbReference>
<dbReference type="GO" id="GO:0006508">
    <property type="term" value="P:proteolysis"/>
    <property type="evidence" value="ECO:0007669"/>
    <property type="project" value="InterPro"/>
</dbReference>
<feature type="domain" description="Peptidase S11 D-alanyl-D-alanine carboxypeptidase A N-terminal" evidence="10">
    <location>
        <begin position="7"/>
        <end position="213"/>
    </location>
</feature>
<keyword evidence="5" id="KW-0573">Peptidoglycan synthesis</keyword>
<reference evidence="11 12" key="1">
    <citation type="submission" date="2020-10" db="EMBL/GenBank/DDBJ databases">
        <title>Ca. Dormibacterota MAGs.</title>
        <authorList>
            <person name="Montgomery K."/>
        </authorList>
    </citation>
    <scope>NUCLEOTIDE SEQUENCE [LARGE SCALE GENOMIC DNA]</scope>
    <source>
        <strain evidence="11">SC8811_S16_3</strain>
    </source>
</reference>
<evidence type="ECO:0000256" key="4">
    <source>
        <dbReference type="ARBA" id="ARBA00022960"/>
    </source>
</evidence>
<keyword evidence="6" id="KW-0961">Cell wall biogenesis/degradation</keyword>
<feature type="active site" description="Acyl-ester intermediate" evidence="7">
    <location>
        <position position="20"/>
    </location>
</feature>
<feature type="active site" evidence="7">
    <location>
        <position position="87"/>
    </location>
</feature>